<evidence type="ECO:0000313" key="1">
    <source>
        <dbReference type="EMBL" id="AUR87185.1"/>
    </source>
</evidence>
<gene>
    <name evidence="1" type="ORF">NVP1097O_39</name>
</gene>
<protein>
    <submittedName>
        <fullName evidence="1">Uncharacterized protein</fullName>
    </submittedName>
</protein>
<accession>A0A2I7R0N6</accession>
<evidence type="ECO:0000313" key="2">
    <source>
        <dbReference type="Proteomes" id="UP000259765"/>
    </source>
</evidence>
<proteinExistence type="predicted"/>
<dbReference type="EMBL" id="MG592470">
    <property type="protein sequence ID" value="AUR87185.1"/>
    <property type="molecule type" value="Genomic_DNA"/>
</dbReference>
<name>A0A2I7R0N6_9CAUD</name>
<keyword evidence="2" id="KW-1185">Reference proteome</keyword>
<sequence length="290" mass="33359">MEYNSTPLPTGKKFFPFGTDKEEHLAALFAPLLKKENIEIIQKALKTMNKLKANYEYWNMRSPMRDWEVLTDDEYPVISMHAHNLVTMYPGFNVVSGSKKYQYASRSRIQALDIPVTGRSIKVQYDPLRKGLIVHDCVYEGELVGNKPMVVNKQLKSLIREKVGEIKLLVLLGDESCIGMDNHARYQSKAAKGEVIADLAPKLFDGTYDDQTLATICAAMDMYEVDYNQAHYQSKSRKRPDIDFNYYLDTSKPLNDDGKDFQFPANVRTKFIYHFGGYVLPDNYEEWFDG</sequence>
<organism evidence="1 2">
    <name type="scientific">Vibrio phage 1.097.O._10N.286.49.B3</name>
    <dbReference type="NCBI Taxonomy" id="1881383"/>
    <lineage>
        <taxon>Viruses</taxon>
        <taxon>Duplodnaviria</taxon>
        <taxon>Heunggongvirae</taxon>
        <taxon>Uroviricota</taxon>
        <taxon>Caudoviricetes</taxon>
        <taxon>Schitoviridae</taxon>
        <taxon>Pontosvirinae</taxon>
        <taxon>Dorisvirus</taxon>
        <taxon>Dorisvirus 49B3</taxon>
    </lineage>
</organism>
<dbReference type="Proteomes" id="UP000259765">
    <property type="component" value="Segment"/>
</dbReference>
<reference evidence="1 2" key="1">
    <citation type="submission" date="2017-11" db="EMBL/GenBank/DDBJ databases">
        <title>A major lineage of nontailed dsDNA viruses as unrecognized killers of marine bacteria.</title>
        <authorList>
            <person name="Kauffman K.M."/>
            <person name="Hussain F.A."/>
            <person name="Yang J."/>
            <person name="Arevalo P."/>
            <person name="Brown J.M."/>
            <person name="Chang W.K."/>
            <person name="VanInsberghe D."/>
            <person name="Elsherbini J."/>
            <person name="Cutler M.B."/>
            <person name="Kelly L."/>
            <person name="Polz M.F."/>
        </authorList>
    </citation>
    <scope>NUCLEOTIDE SEQUENCE [LARGE SCALE GENOMIC DNA]</scope>
</reference>